<keyword evidence="3" id="KW-1185">Reference proteome</keyword>
<comment type="caution">
    <text evidence="2">The sequence shown here is derived from an EMBL/GenBank/DDBJ whole genome shotgun (WGS) entry which is preliminary data.</text>
</comment>
<feature type="region of interest" description="Disordered" evidence="1">
    <location>
        <begin position="151"/>
        <end position="201"/>
    </location>
</feature>
<gene>
    <name evidence="2" type="ORF">DL546_006459</name>
</gene>
<feature type="compositionally biased region" description="Basic and acidic residues" evidence="1">
    <location>
        <begin position="180"/>
        <end position="201"/>
    </location>
</feature>
<protein>
    <submittedName>
        <fullName evidence="2">Uncharacterized protein</fullName>
    </submittedName>
</protein>
<accession>A0A420YI59</accession>
<reference evidence="2 3" key="1">
    <citation type="submission" date="2018-08" db="EMBL/GenBank/DDBJ databases">
        <title>Draft genome of the lignicolous fungus Coniochaeta pulveracea.</title>
        <authorList>
            <person name="Borstlap C.J."/>
            <person name="De Witt R.N."/>
            <person name="Botha A."/>
            <person name="Volschenk H."/>
        </authorList>
    </citation>
    <scope>NUCLEOTIDE SEQUENCE [LARGE SCALE GENOMIC DNA]</scope>
    <source>
        <strain evidence="2 3">CAB683</strain>
    </source>
</reference>
<name>A0A420YI59_9PEZI</name>
<dbReference type="Proteomes" id="UP000275385">
    <property type="component" value="Unassembled WGS sequence"/>
</dbReference>
<evidence type="ECO:0000313" key="3">
    <source>
        <dbReference type="Proteomes" id="UP000275385"/>
    </source>
</evidence>
<feature type="compositionally biased region" description="Basic and acidic residues" evidence="1">
    <location>
        <begin position="156"/>
        <end position="169"/>
    </location>
</feature>
<proteinExistence type="predicted"/>
<evidence type="ECO:0000256" key="1">
    <source>
        <dbReference type="SAM" id="MobiDB-lite"/>
    </source>
</evidence>
<sequence length="229" mass="25984">MPAILLSHVLPLAGFHWPNGTMQLLSRPRHDATIRTALRAELVRLNMPFNRASVTSLVVESCISAAYQVQYNPVGDIMFGALDYCLEKSRHDIPWALAGVGPRLYGRFLMTLCDARKAAFDMERAETQEGSHAHRLAKAERGWNGLEEAWDEDAVEDPRPARPAERDGGEMAQAVQEMSVDERRPGQMMRGEEGEMAGRMEDLELRDVEEVLEVEEEDPDWFVRLYEDE</sequence>
<evidence type="ECO:0000313" key="2">
    <source>
        <dbReference type="EMBL" id="RKU47550.1"/>
    </source>
</evidence>
<dbReference type="EMBL" id="QVQW01000008">
    <property type="protein sequence ID" value="RKU47550.1"/>
    <property type="molecule type" value="Genomic_DNA"/>
</dbReference>
<dbReference type="AlphaFoldDB" id="A0A420YI59"/>
<organism evidence="2 3">
    <name type="scientific">Coniochaeta pulveracea</name>
    <dbReference type="NCBI Taxonomy" id="177199"/>
    <lineage>
        <taxon>Eukaryota</taxon>
        <taxon>Fungi</taxon>
        <taxon>Dikarya</taxon>
        <taxon>Ascomycota</taxon>
        <taxon>Pezizomycotina</taxon>
        <taxon>Sordariomycetes</taxon>
        <taxon>Sordariomycetidae</taxon>
        <taxon>Coniochaetales</taxon>
        <taxon>Coniochaetaceae</taxon>
        <taxon>Coniochaeta</taxon>
    </lineage>
</organism>